<dbReference type="SMART" id="SM00849">
    <property type="entry name" value="Lactamase_B"/>
    <property type="match status" value="1"/>
</dbReference>
<dbReference type="SUPFAM" id="SSF56281">
    <property type="entry name" value="Metallo-hydrolase/oxidoreductase"/>
    <property type="match status" value="1"/>
</dbReference>
<dbReference type="PANTHER" id="PTHR42951">
    <property type="entry name" value="METALLO-BETA-LACTAMASE DOMAIN-CONTAINING"/>
    <property type="match status" value="1"/>
</dbReference>
<dbReference type="Pfam" id="PF00753">
    <property type="entry name" value="Lactamase_B"/>
    <property type="match status" value="1"/>
</dbReference>
<dbReference type="InterPro" id="IPR001279">
    <property type="entry name" value="Metallo-B-lactamas"/>
</dbReference>
<evidence type="ECO:0000313" key="2">
    <source>
        <dbReference type="EMBL" id="THE64365.1"/>
    </source>
</evidence>
<proteinExistence type="predicted"/>
<keyword evidence="2" id="KW-0378">Hydrolase</keyword>
<evidence type="ECO:0000259" key="1">
    <source>
        <dbReference type="SMART" id="SM00849"/>
    </source>
</evidence>
<dbReference type="InterPro" id="IPR036866">
    <property type="entry name" value="RibonucZ/Hydroxyglut_hydro"/>
</dbReference>
<accession>A0A4S3TMS9</accession>
<gene>
    <name evidence="2" type="ORF">D8Y22_13195</name>
</gene>
<feature type="domain" description="Metallo-beta-lactamase" evidence="1">
    <location>
        <begin position="7"/>
        <end position="224"/>
    </location>
</feature>
<reference evidence="2 3" key="1">
    <citation type="submission" date="2018-10" db="EMBL/GenBank/DDBJ databases">
        <title>Natronolimnobius sp. XQ-INN 246 isolated from Inner Mongolia Autonomous Region of China.</title>
        <authorList>
            <person name="Xue Q."/>
        </authorList>
    </citation>
    <scope>NUCLEOTIDE SEQUENCE [LARGE SCALE GENOMIC DNA]</scope>
    <source>
        <strain evidence="2 3">XQ-INN 246</strain>
    </source>
</reference>
<comment type="caution">
    <text evidence="2">The sequence shown here is derived from an EMBL/GenBank/DDBJ whole genome shotgun (WGS) entry which is preliminary data.</text>
</comment>
<dbReference type="PANTHER" id="PTHR42951:SF4">
    <property type="entry name" value="ACYL-COENZYME A THIOESTERASE MBLAC2"/>
    <property type="match status" value="1"/>
</dbReference>
<protein>
    <submittedName>
        <fullName evidence="2">MBL fold metallo-hydrolase</fullName>
    </submittedName>
</protein>
<organism evidence="2 3">
    <name type="scientific">Salinadaptatus halalkaliphilus</name>
    <dbReference type="NCBI Taxonomy" id="2419781"/>
    <lineage>
        <taxon>Archaea</taxon>
        <taxon>Methanobacteriati</taxon>
        <taxon>Methanobacteriota</taxon>
        <taxon>Stenosarchaea group</taxon>
        <taxon>Halobacteria</taxon>
        <taxon>Halobacteriales</taxon>
        <taxon>Natrialbaceae</taxon>
        <taxon>Salinadaptatus</taxon>
    </lineage>
</organism>
<dbReference type="Proteomes" id="UP000318864">
    <property type="component" value="Unassembled WGS sequence"/>
</dbReference>
<sequence>MEWPPNHTVAYLVDGDEPLLVDAGMYGNRGQEELLAGLEACGYRPADIEHLLVTHTHVDHVGQVRTVLEAGDPTVYAPTRVRKCFDRELGAVATEIERNLAEAGLESEALETAVDRFCEIKGDMRTALPLECVDVWIDAGERVDIAGREFEPIYAPGHHVTHCCYGTTLGEDDVVFAGDMAIEPFRAAAIHSNFDDHVSDGIDAYFDALDRLEAYSFDRVYPGHGPVHERYAEAITDAQTDLEARLKTCVDNLEACTADGDAATAMELDAERVDERPDQVQQLREIVAILATLERRGRVRSSLEDGVRFYEPV</sequence>
<dbReference type="Gene3D" id="3.60.15.10">
    <property type="entry name" value="Ribonuclease Z/Hydroxyacylglutathione hydrolase-like"/>
    <property type="match status" value="1"/>
</dbReference>
<dbReference type="GO" id="GO:0016787">
    <property type="term" value="F:hydrolase activity"/>
    <property type="evidence" value="ECO:0007669"/>
    <property type="project" value="UniProtKB-KW"/>
</dbReference>
<dbReference type="EMBL" id="RBZW01000033">
    <property type="protein sequence ID" value="THE64365.1"/>
    <property type="molecule type" value="Genomic_DNA"/>
</dbReference>
<evidence type="ECO:0000313" key="3">
    <source>
        <dbReference type="Proteomes" id="UP000318864"/>
    </source>
</evidence>
<dbReference type="OrthoDB" id="205181at2157"/>
<name>A0A4S3TMS9_9EURY</name>
<keyword evidence="3" id="KW-1185">Reference proteome</keyword>
<dbReference type="InterPro" id="IPR050855">
    <property type="entry name" value="NDM-1-like"/>
</dbReference>
<dbReference type="AlphaFoldDB" id="A0A4S3TMS9"/>